<reference evidence="2" key="1">
    <citation type="submission" date="2019-11" db="EMBL/GenBank/DDBJ databases">
        <title>Isolation and characterization of two novel species in the genus Thiomicrorhabdus.</title>
        <authorList>
            <person name="Mochizuki J."/>
            <person name="Kojima H."/>
            <person name="Fukui M."/>
        </authorList>
    </citation>
    <scope>NUCLEOTIDE SEQUENCE [LARGE SCALE GENOMIC DNA]</scope>
    <source>
        <strain evidence="2">AkT22</strain>
    </source>
</reference>
<dbReference type="RefSeq" id="WP_173291311.1">
    <property type="nucleotide sequence ID" value="NZ_AP021888.1"/>
</dbReference>
<organism evidence="1 2">
    <name type="scientific">Thiosulfativibrio zosterae</name>
    <dbReference type="NCBI Taxonomy" id="2675053"/>
    <lineage>
        <taxon>Bacteria</taxon>
        <taxon>Pseudomonadati</taxon>
        <taxon>Pseudomonadota</taxon>
        <taxon>Gammaproteobacteria</taxon>
        <taxon>Thiotrichales</taxon>
        <taxon>Piscirickettsiaceae</taxon>
        <taxon>Thiosulfativibrio</taxon>
    </lineage>
</organism>
<dbReference type="KEGG" id="tzo:THMIRHAT_12660"/>
<sequence>MIELTTDLTPLNPIEKTKLKSQHAELIKGWQNGVVEFDTDSFRIATLLLKHRLLPDNVLPYYAKQIILALDESQKNQQLLAAFFQKPNTQMNTAINNDTIAQAVQQLMDSGLPKQEAIQKVSVRFKTSAFNVMKQYKSLFENTKPDS</sequence>
<gene>
    <name evidence="1" type="ORF">THMIRHAT_12660</name>
</gene>
<name>A0A6F8PNF3_9GAMM</name>
<dbReference type="Gene3D" id="1.10.10.60">
    <property type="entry name" value="Homeodomain-like"/>
    <property type="match status" value="1"/>
</dbReference>
<dbReference type="Proteomes" id="UP000501466">
    <property type="component" value="Chromosome"/>
</dbReference>
<accession>A0A6F8PNF3</accession>
<evidence type="ECO:0000313" key="1">
    <source>
        <dbReference type="EMBL" id="BBP43520.1"/>
    </source>
</evidence>
<proteinExistence type="predicted"/>
<dbReference type="AlphaFoldDB" id="A0A6F8PNF3"/>
<evidence type="ECO:0000313" key="2">
    <source>
        <dbReference type="Proteomes" id="UP000501466"/>
    </source>
</evidence>
<keyword evidence="2" id="KW-1185">Reference proteome</keyword>
<protein>
    <submittedName>
        <fullName evidence="1">Uncharacterized protein</fullName>
    </submittedName>
</protein>
<dbReference type="EMBL" id="AP021888">
    <property type="protein sequence ID" value="BBP43520.1"/>
    <property type="molecule type" value="Genomic_DNA"/>
</dbReference>